<keyword evidence="1" id="KW-0479">Metal-binding</keyword>
<dbReference type="InterPro" id="IPR011013">
    <property type="entry name" value="Gal_mutarotase_sf_dom"/>
</dbReference>
<evidence type="ECO:0000313" key="4">
    <source>
        <dbReference type="EMBL" id="VDK32560.1"/>
    </source>
</evidence>
<name>A0A183D0C5_9BILA</name>
<dbReference type="EMBL" id="UYRT01003085">
    <property type="protein sequence ID" value="VDK32560.1"/>
    <property type="molecule type" value="Genomic_DNA"/>
</dbReference>
<proteinExistence type="predicted"/>
<sequence length="239" mass="27296">MKLVQFGTVEDYFNALRNIKAAPILDGDFFPYMDKPQSATPYWTGFYNHRAYFKRFERIVQSELRLLDLLSVATRKQPRSGVELARRNLALCQHHDAITGTSTRDVMDDYMHRYRIQIVNQKAFRAHELIKVNTSSALVTVSQDGEAVIAQAVPIHGVDDLYEISFLALLEPFSATIVTIQLEKSQSAATVLTPLTDLTKRTAKLVFLAFSLPNTSKFPYPSKRKTNKSEKEWIYSVSW</sequence>
<dbReference type="PANTHER" id="PTHR11607:SF3">
    <property type="entry name" value="LYSOSOMAL ALPHA-MANNOSIDASE"/>
    <property type="match status" value="1"/>
</dbReference>
<evidence type="ECO:0000313" key="6">
    <source>
        <dbReference type="WBParaSite" id="GPUH_0000217101-mRNA-1"/>
    </source>
</evidence>
<dbReference type="GO" id="GO:0006013">
    <property type="term" value="P:mannose metabolic process"/>
    <property type="evidence" value="ECO:0007669"/>
    <property type="project" value="InterPro"/>
</dbReference>
<dbReference type="GO" id="GO:0030246">
    <property type="term" value="F:carbohydrate binding"/>
    <property type="evidence" value="ECO:0007669"/>
    <property type="project" value="InterPro"/>
</dbReference>
<dbReference type="SUPFAM" id="SSF88688">
    <property type="entry name" value="Families 57/38 glycoside transferase middle domain"/>
    <property type="match status" value="1"/>
</dbReference>
<organism evidence="6">
    <name type="scientific">Gongylonema pulchrum</name>
    <dbReference type="NCBI Taxonomy" id="637853"/>
    <lineage>
        <taxon>Eukaryota</taxon>
        <taxon>Metazoa</taxon>
        <taxon>Ecdysozoa</taxon>
        <taxon>Nematoda</taxon>
        <taxon>Chromadorea</taxon>
        <taxon>Rhabditida</taxon>
        <taxon>Spirurina</taxon>
        <taxon>Spiruromorpha</taxon>
        <taxon>Spiruroidea</taxon>
        <taxon>Gongylonematidae</taxon>
        <taxon>Gongylonema</taxon>
    </lineage>
</organism>
<dbReference type="GO" id="GO:0004559">
    <property type="term" value="F:alpha-mannosidase activity"/>
    <property type="evidence" value="ECO:0007669"/>
    <property type="project" value="InterPro"/>
</dbReference>
<keyword evidence="5" id="KW-1185">Reference proteome</keyword>
<dbReference type="InterPro" id="IPR015341">
    <property type="entry name" value="Glyco_hydro_38_cen"/>
</dbReference>
<dbReference type="PANTHER" id="PTHR11607">
    <property type="entry name" value="ALPHA-MANNOSIDASE"/>
    <property type="match status" value="1"/>
</dbReference>
<evidence type="ECO:0000256" key="2">
    <source>
        <dbReference type="ARBA" id="ARBA00022801"/>
    </source>
</evidence>
<dbReference type="Gene3D" id="1.20.1270.50">
    <property type="entry name" value="Glycoside hydrolase family 38, central domain"/>
    <property type="match status" value="1"/>
</dbReference>
<gene>
    <name evidence="4" type="ORF">GPUH_LOCUS2164</name>
</gene>
<dbReference type="Gene3D" id="3.20.110.10">
    <property type="entry name" value="Glycoside hydrolase 38, N terminal domain"/>
    <property type="match status" value="1"/>
</dbReference>
<evidence type="ECO:0000259" key="3">
    <source>
        <dbReference type="SMART" id="SM00872"/>
    </source>
</evidence>
<dbReference type="SUPFAM" id="SSF74650">
    <property type="entry name" value="Galactose mutarotase-like"/>
    <property type="match status" value="1"/>
</dbReference>
<dbReference type="InterPro" id="IPR027291">
    <property type="entry name" value="Glyco_hydro_38_N_sf"/>
</dbReference>
<evidence type="ECO:0000256" key="1">
    <source>
        <dbReference type="ARBA" id="ARBA00022723"/>
    </source>
</evidence>
<feature type="domain" description="Glycoside hydrolase family 38 central" evidence="3">
    <location>
        <begin position="41"/>
        <end position="114"/>
    </location>
</feature>
<dbReference type="GO" id="GO:0046872">
    <property type="term" value="F:metal ion binding"/>
    <property type="evidence" value="ECO:0007669"/>
    <property type="project" value="UniProtKB-KW"/>
</dbReference>
<dbReference type="InterPro" id="IPR028995">
    <property type="entry name" value="Glyco_hydro_57/38_cen_sf"/>
</dbReference>
<dbReference type="InterPro" id="IPR037094">
    <property type="entry name" value="Glyco_hydro_38_cen_sf"/>
</dbReference>
<dbReference type="OrthoDB" id="10261055at2759"/>
<dbReference type="Pfam" id="PF09261">
    <property type="entry name" value="Alpha-mann_mid"/>
    <property type="match status" value="1"/>
</dbReference>
<protein>
    <submittedName>
        <fullName evidence="6">Alpha-mann_mid domain-containing protein</fullName>
    </submittedName>
</protein>
<dbReference type="WBParaSite" id="GPUH_0000217101-mRNA-1">
    <property type="protein sequence ID" value="GPUH_0000217101-mRNA-1"/>
    <property type="gene ID" value="GPUH_0000217101"/>
</dbReference>
<dbReference type="GO" id="GO:0006491">
    <property type="term" value="P:N-glycan processing"/>
    <property type="evidence" value="ECO:0007669"/>
    <property type="project" value="TreeGrafter"/>
</dbReference>
<evidence type="ECO:0000313" key="5">
    <source>
        <dbReference type="Proteomes" id="UP000271098"/>
    </source>
</evidence>
<dbReference type="InterPro" id="IPR050843">
    <property type="entry name" value="Glycosyl_Hydrlase_38"/>
</dbReference>
<dbReference type="Proteomes" id="UP000271098">
    <property type="component" value="Unassembled WGS sequence"/>
</dbReference>
<dbReference type="AlphaFoldDB" id="A0A183D0C5"/>
<reference evidence="4 5" key="2">
    <citation type="submission" date="2018-11" db="EMBL/GenBank/DDBJ databases">
        <authorList>
            <consortium name="Pathogen Informatics"/>
        </authorList>
    </citation>
    <scope>NUCLEOTIDE SEQUENCE [LARGE SCALE GENOMIC DNA]</scope>
</reference>
<dbReference type="GO" id="GO:0000139">
    <property type="term" value="C:Golgi membrane"/>
    <property type="evidence" value="ECO:0007669"/>
    <property type="project" value="TreeGrafter"/>
</dbReference>
<keyword evidence="2" id="KW-0378">Hydrolase</keyword>
<dbReference type="SMART" id="SM00872">
    <property type="entry name" value="Alpha-mann_mid"/>
    <property type="match status" value="1"/>
</dbReference>
<accession>A0A183D0C5</accession>
<reference evidence="6" key="1">
    <citation type="submission" date="2016-06" db="UniProtKB">
        <authorList>
            <consortium name="WormBaseParasite"/>
        </authorList>
    </citation>
    <scope>IDENTIFICATION</scope>
</reference>